<feature type="transmembrane region" description="Helical" evidence="6">
    <location>
        <begin position="21"/>
        <end position="41"/>
    </location>
</feature>
<name>A0A853ESW2_9MICO</name>
<dbReference type="Pfam" id="PF09678">
    <property type="entry name" value="Caa3_CtaG"/>
    <property type="match status" value="1"/>
</dbReference>
<dbReference type="Proteomes" id="UP000561011">
    <property type="component" value="Unassembled WGS sequence"/>
</dbReference>
<organism evidence="7 8">
    <name type="scientific">Sanguibacter inulinus</name>
    <dbReference type="NCBI Taxonomy" id="60922"/>
    <lineage>
        <taxon>Bacteria</taxon>
        <taxon>Bacillati</taxon>
        <taxon>Actinomycetota</taxon>
        <taxon>Actinomycetes</taxon>
        <taxon>Micrococcales</taxon>
        <taxon>Sanguibacteraceae</taxon>
        <taxon>Sanguibacter</taxon>
    </lineage>
</organism>
<keyword evidence="5 6" id="KW-0472">Membrane</keyword>
<evidence type="ECO:0000313" key="7">
    <source>
        <dbReference type="EMBL" id="NYS92824.1"/>
    </source>
</evidence>
<comment type="caution">
    <text evidence="7">The sequence shown here is derived from an EMBL/GenBank/DDBJ whole genome shotgun (WGS) entry which is preliminary data.</text>
</comment>
<feature type="transmembrane region" description="Helical" evidence="6">
    <location>
        <begin position="203"/>
        <end position="222"/>
    </location>
</feature>
<dbReference type="EMBL" id="JACBYE010000007">
    <property type="protein sequence ID" value="NYS92824.1"/>
    <property type="molecule type" value="Genomic_DNA"/>
</dbReference>
<feature type="transmembrane region" description="Helical" evidence="6">
    <location>
        <begin position="97"/>
        <end position="116"/>
    </location>
</feature>
<dbReference type="InterPro" id="IPR019108">
    <property type="entry name" value="Caa3_assmbl_CtaG-rel"/>
</dbReference>
<gene>
    <name evidence="7" type="ORF">HZZ10_04685</name>
</gene>
<dbReference type="GO" id="GO:0005886">
    <property type="term" value="C:plasma membrane"/>
    <property type="evidence" value="ECO:0007669"/>
    <property type="project" value="UniProtKB-SubCell"/>
</dbReference>
<keyword evidence="8" id="KW-1185">Reference proteome</keyword>
<comment type="subcellular location">
    <subcellularLocation>
        <location evidence="1">Cell membrane</location>
        <topology evidence="1">Multi-pass membrane protein</topology>
    </subcellularLocation>
</comment>
<reference evidence="7 8" key="1">
    <citation type="submission" date="2020-07" db="EMBL/GenBank/DDBJ databases">
        <title>MOT database genomes.</title>
        <authorList>
            <person name="Joseph S."/>
            <person name="Aduse-Opoku J."/>
            <person name="Hashim A."/>
            <person name="Wade W."/>
            <person name="Curtis M."/>
        </authorList>
    </citation>
    <scope>NUCLEOTIDE SEQUENCE [LARGE SCALE GENOMIC DNA]</scope>
    <source>
        <strain evidence="7 8">DSM 100099</strain>
    </source>
</reference>
<keyword evidence="2" id="KW-1003">Cell membrane</keyword>
<evidence type="ECO:0000256" key="5">
    <source>
        <dbReference type="ARBA" id="ARBA00023136"/>
    </source>
</evidence>
<keyword evidence="4 6" id="KW-1133">Transmembrane helix</keyword>
<keyword evidence="3 6" id="KW-0812">Transmembrane</keyword>
<evidence type="ECO:0000256" key="1">
    <source>
        <dbReference type="ARBA" id="ARBA00004651"/>
    </source>
</evidence>
<sequence>MYVCAAVIQYSTGRPWPWYRTLFFVLGTAAAASGVAGPVATWSHETFTGHVGAHLLVGMVAPLLLVLSAPVTLALRTLGTVPARRVVRLVRSLPARVLTNPVVAATLAVGGTWVLYRTPLFEATRSDVLLHLLVTLHLLAAGYLYTAAIVSVDPSPHRSSTRVRAAVLLVSIAAHGVLAKLVYAQPPAGLDVADVRRGAQLMFYGGDLVELALAALLAAQWYRSSGRDLRRAGLVPAAVGLGHLQSEQLRDEKRTR</sequence>
<evidence type="ECO:0000256" key="3">
    <source>
        <dbReference type="ARBA" id="ARBA00022692"/>
    </source>
</evidence>
<accession>A0A853ESW2</accession>
<evidence type="ECO:0000256" key="2">
    <source>
        <dbReference type="ARBA" id="ARBA00022475"/>
    </source>
</evidence>
<dbReference type="AlphaFoldDB" id="A0A853ESW2"/>
<evidence type="ECO:0000256" key="6">
    <source>
        <dbReference type="SAM" id="Phobius"/>
    </source>
</evidence>
<protein>
    <submittedName>
        <fullName evidence="7">Cytochrome c oxidase assembly protein</fullName>
    </submittedName>
</protein>
<proteinExistence type="predicted"/>
<feature type="transmembrane region" description="Helical" evidence="6">
    <location>
        <begin position="128"/>
        <end position="151"/>
    </location>
</feature>
<evidence type="ECO:0000256" key="4">
    <source>
        <dbReference type="ARBA" id="ARBA00022989"/>
    </source>
</evidence>
<evidence type="ECO:0000313" key="8">
    <source>
        <dbReference type="Proteomes" id="UP000561011"/>
    </source>
</evidence>
<feature type="transmembrane region" description="Helical" evidence="6">
    <location>
        <begin position="163"/>
        <end position="183"/>
    </location>
</feature>
<feature type="transmembrane region" description="Helical" evidence="6">
    <location>
        <begin position="53"/>
        <end position="76"/>
    </location>
</feature>